<dbReference type="STRING" id="357804.Ping_3571"/>
<dbReference type="GO" id="GO:0005198">
    <property type="term" value="F:structural molecule activity"/>
    <property type="evidence" value="ECO:0007669"/>
    <property type="project" value="InterPro"/>
</dbReference>
<feature type="signal peptide" evidence="5">
    <location>
        <begin position="1"/>
        <end position="22"/>
    </location>
</feature>
<dbReference type="GO" id="GO:0071973">
    <property type="term" value="P:bacterial-type flagellum-dependent cell motility"/>
    <property type="evidence" value="ECO:0007669"/>
    <property type="project" value="InterPro"/>
</dbReference>
<feature type="chain" id="PRO_5009006561" description="Flagellar P-ring protein" evidence="5">
    <location>
        <begin position="23"/>
        <end position="368"/>
    </location>
</feature>
<reference evidence="6 7" key="1">
    <citation type="submission" date="2007-01" db="EMBL/GenBank/DDBJ databases">
        <title>Complete sequence of Psychromonas ingrahamii 37.</title>
        <authorList>
            <consortium name="US DOE Joint Genome Institute"/>
            <person name="Copeland A."/>
            <person name="Lucas S."/>
            <person name="Lapidus A."/>
            <person name="Barry K."/>
            <person name="Detter J.C."/>
            <person name="Glavina del Rio T."/>
            <person name="Hammon N."/>
            <person name="Israni S."/>
            <person name="Dalin E."/>
            <person name="Tice H."/>
            <person name="Pitluck S."/>
            <person name="Thompson L.S."/>
            <person name="Brettin T."/>
            <person name="Bruce D."/>
            <person name="Han C."/>
            <person name="Tapia R."/>
            <person name="Schmutz J."/>
            <person name="Larimer F."/>
            <person name="Land M."/>
            <person name="Hauser L."/>
            <person name="Kyrpides N."/>
            <person name="Ivanova N."/>
            <person name="Staley J."/>
            <person name="Richardson P."/>
        </authorList>
    </citation>
    <scope>NUCLEOTIDE SEQUENCE [LARGE SCALE GENOMIC DNA]</scope>
    <source>
        <strain evidence="6 7">37</strain>
    </source>
</reference>
<keyword evidence="6" id="KW-0969">Cilium</keyword>
<dbReference type="RefSeq" id="WP_011771802.1">
    <property type="nucleotide sequence ID" value="NC_008709.1"/>
</dbReference>
<dbReference type="PANTHER" id="PTHR30381:SF0">
    <property type="entry name" value="FLAGELLAR P-RING PROTEIN"/>
    <property type="match status" value="1"/>
</dbReference>
<dbReference type="KEGG" id="pin:Ping_3571"/>
<keyword evidence="7" id="KW-1185">Reference proteome</keyword>
<dbReference type="PRINTS" id="PR01010">
    <property type="entry name" value="FLGPRINGFLGI"/>
</dbReference>
<comment type="function">
    <text evidence="1 5">Assembles around the rod to form the L-ring and probably protects the motor/basal body from shearing forces during rotation.</text>
</comment>
<dbReference type="InterPro" id="IPR001782">
    <property type="entry name" value="Flag_FlgI"/>
</dbReference>
<keyword evidence="3 5" id="KW-0732">Signal</keyword>
<organism evidence="6 7">
    <name type="scientific">Psychromonas ingrahamii (strain DSM 17664 / CCUG 51855 / 37)</name>
    <dbReference type="NCBI Taxonomy" id="357804"/>
    <lineage>
        <taxon>Bacteria</taxon>
        <taxon>Pseudomonadati</taxon>
        <taxon>Pseudomonadota</taxon>
        <taxon>Gammaproteobacteria</taxon>
        <taxon>Alteromonadales</taxon>
        <taxon>Psychromonadaceae</taxon>
        <taxon>Psychromonas</taxon>
    </lineage>
</organism>
<evidence type="ECO:0000256" key="5">
    <source>
        <dbReference type="HAMAP-Rule" id="MF_00416"/>
    </source>
</evidence>
<dbReference type="GO" id="GO:0009428">
    <property type="term" value="C:bacterial-type flagellum basal body, distal rod, P ring"/>
    <property type="evidence" value="ECO:0007669"/>
    <property type="project" value="InterPro"/>
</dbReference>
<proteinExistence type="inferred from homology"/>
<keyword evidence="5" id="KW-0574">Periplasm</keyword>
<dbReference type="PANTHER" id="PTHR30381">
    <property type="entry name" value="FLAGELLAR P-RING PERIPLASMIC PROTEIN FLGI"/>
    <property type="match status" value="1"/>
</dbReference>
<gene>
    <name evidence="5" type="primary">flgI</name>
    <name evidence="6" type="ordered locus">Ping_3571</name>
</gene>
<dbReference type="HOGENOM" id="CLU_045235_1_0_6"/>
<sequence length="368" mass="38775" precursor="true">MSKMLRSFCYLGLVFLINSSVADDLMNLVDIKGIRTNELAGYGLVVGLDGTGDKSQVKFTSQSVTNMIKKFGVQLNPGVNPKLKNVAAVSVTATVTAMLGEGQKINVVVSSLGDAKSLRGGTLILTPLHGMDGEIYAIAQGSVIVGGLGVQGADGSSVTINLPTTGRIPNGAILEREILNTFNESSHITLNLQKPNFTTAKNIARSINMIFGPGVAEAMSFASVQVAAPMDKGQRVTFMSMLEEIDVDQGKGKARVIFNSRTGTVVISESVKISRVAVSHGGLTISIQEDAFVSQPAALSEGGNTEVIKNSKIVIEQDNPQMMVWREGVDLQTIVNAINSVGGSPDDVMQILQALDEAGALNAELLVI</sequence>
<comment type="subcellular location">
    <subcellularLocation>
        <location evidence="5">Periplasm</location>
    </subcellularLocation>
    <subcellularLocation>
        <location evidence="5">Bacterial flagellum basal body</location>
    </subcellularLocation>
</comment>
<comment type="similarity">
    <text evidence="2 5">Belongs to the FlgI family.</text>
</comment>
<name>A1T0I9_PSYIN</name>
<evidence type="ECO:0000256" key="4">
    <source>
        <dbReference type="ARBA" id="ARBA00023143"/>
    </source>
</evidence>
<comment type="subunit">
    <text evidence="5">The basal body constitutes a major portion of the flagellar organelle and consists of four rings (L,P,S, and M) mounted on a central rod.</text>
</comment>
<keyword evidence="6" id="KW-0966">Cell projection</keyword>
<dbReference type="NCBIfam" id="NF003676">
    <property type="entry name" value="PRK05303.1"/>
    <property type="match status" value="1"/>
</dbReference>
<dbReference type="AlphaFoldDB" id="A1T0I9"/>
<dbReference type="OrthoDB" id="9786431at2"/>
<dbReference type="GO" id="GO:0030288">
    <property type="term" value="C:outer membrane-bounded periplasmic space"/>
    <property type="evidence" value="ECO:0007669"/>
    <property type="project" value="InterPro"/>
</dbReference>
<evidence type="ECO:0000256" key="2">
    <source>
        <dbReference type="ARBA" id="ARBA00008994"/>
    </source>
</evidence>
<dbReference type="eggNOG" id="COG1706">
    <property type="taxonomic scope" value="Bacteria"/>
</dbReference>
<dbReference type="HAMAP" id="MF_00416">
    <property type="entry name" value="FlgI"/>
    <property type="match status" value="1"/>
</dbReference>
<keyword evidence="4 5" id="KW-0975">Bacterial flagellum</keyword>
<evidence type="ECO:0000256" key="3">
    <source>
        <dbReference type="ARBA" id="ARBA00022729"/>
    </source>
</evidence>
<evidence type="ECO:0000256" key="1">
    <source>
        <dbReference type="ARBA" id="ARBA00002591"/>
    </source>
</evidence>
<evidence type="ECO:0000313" key="6">
    <source>
        <dbReference type="EMBL" id="ABM05254.1"/>
    </source>
</evidence>
<keyword evidence="6" id="KW-0282">Flagellum</keyword>
<dbReference type="Proteomes" id="UP000000639">
    <property type="component" value="Chromosome"/>
</dbReference>
<evidence type="ECO:0000313" key="7">
    <source>
        <dbReference type="Proteomes" id="UP000000639"/>
    </source>
</evidence>
<accession>A1T0I9</accession>
<dbReference type="Pfam" id="PF02119">
    <property type="entry name" value="FlgI"/>
    <property type="match status" value="1"/>
</dbReference>
<dbReference type="EMBL" id="CP000510">
    <property type="protein sequence ID" value="ABM05254.1"/>
    <property type="molecule type" value="Genomic_DNA"/>
</dbReference>
<protein>
    <recommendedName>
        <fullName evidence="5">Flagellar P-ring protein</fullName>
    </recommendedName>
    <alternativeName>
        <fullName evidence="5">Basal body P-ring protein</fullName>
    </alternativeName>
</protein>